<dbReference type="GO" id="GO:0009451">
    <property type="term" value="P:RNA modification"/>
    <property type="evidence" value="ECO:0007669"/>
    <property type="project" value="InterPro"/>
</dbReference>
<dbReference type="Pfam" id="PF20655">
    <property type="entry name" value="Vps52_C"/>
    <property type="match status" value="1"/>
</dbReference>
<keyword evidence="5" id="KW-1185">Reference proteome</keyword>
<organism evidence="4 5">
    <name type="scientific">Coptis chinensis</name>
    <dbReference type="NCBI Taxonomy" id="261450"/>
    <lineage>
        <taxon>Eukaryota</taxon>
        <taxon>Viridiplantae</taxon>
        <taxon>Streptophyta</taxon>
        <taxon>Embryophyta</taxon>
        <taxon>Tracheophyta</taxon>
        <taxon>Spermatophyta</taxon>
        <taxon>Magnoliopsida</taxon>
        <taxon>Ranunculales</taxon>
        <taxon>Ranunculaceae</taxon>
        <taxon>Coptidoideae</taxon>
        <taxon>Coptis</taxon>
    </lineage>
</organism>
<gene>
    <name evidence="4" type="ORF">IFM89_008362</name>
</gene>
<dbReference type="OrthoDB" id="1436350at2759"/>
<dbReference type="Gene3D" id="1.25.40.10">
    <property type="entry name" value="Tetratricopeptide repeat domain"/>
    <property type="match status" value="2"/>
</dbReference>
<protein>
    <recommendedName>
        <fullName evidence="3">Vps52 C-terminal domain-containing protein</fullName>
    </recommendedName>
</protein>
<dbReference type="InterPro" id="IPR048361">
    <property type="entry name" value="Vps52_C"/>
</dbReference>
<evidence type="ECO:0000259" key="3">
    <source>
        <dbReference type="Pfam" id="PF20655"/>
    </source>
</evidence>
<dbReference type="Pfam" id="PF01535">
    <property type="entry name" value="PPR"/>
    <property type="match status" value="2"/>
</dbReference>
<dbReference type="GO" id="GO:0003723">
    <property type="term" value="F:RNA binding"/>
    <property type="evidence" value="ECO:0007669"/>
    <property type="project" value="InterPro"/>
</dbReference>
<dbReference type="InterPro" id="IPR046960">
    <property type="entry name" value="PPR_At4g14850-like_plant"/>
</dbReference>
<comment type="caution">
    <text evidence="4">The sequence shown here is derived from an EMBL/GenBank/DDBJ whole genome shotgun (WGS) entry which is preliminary data.</text>
</comment>
<dbReference type="PROSITE" id="PS51375">
    <property type="entry name" value="PPR"/>
    <property type="match status" value="1"/>
</dbReference>
<dbReference type="InterPro" id="IPR011990">
    <property type="entry name" value="TPR-like_helical_dom_sf"/>
</dbReference>
<accession>A0A835IIP6</accession>
<feature type="domain" description="Vps52 C-terminal" evidence="3">
    <location>
        <begin position="29"/>
        <end position="125"/>
    </location>
</feature>
<name>A0A835IIP6_9MAGN</name>
<dbReference type="PANTHER" id="PTHR47926:SF347">
    <property type="entry name" value="PENTATRICOPEPTIDE REPEAT-CONTAINING PROTEIN"/>
    <property type="match status" value="1"/>
</dbReference>
<keyword evidence="1" id="KW-0677">Repeat</keyword>
<dbReference type="EMBL" id="JADFTS010000002">
    <property type="protein sequence ID" value="KAF9619685.1"/>
    <property type="molecule type" value="Genomic_DNA"/>
</dbReference>
<dbReference type="PANTHER" id="PTHR47926">
    <property type="entry name" value="PENTATRICOPEPTIDE REPEAT-CONTAINING PROTEIN"/>
    <property type="match status" value="1"/>
</dbReference>
<evidence type="ECO:0000313" key="5">
    <source>
        <dbReference type="Proteomes" id="UP000631114"/>
    </source>
</evidence>
<evidence type="ECO:0000256" key="1">
    <source>
        <dbReference type="ARBA" id="ARBA00022737"/>
    </source>
</evidence>
<dbReference type="InterPro" id="IPR002885">
    <property type="entry name" value="PPR_rpt"/>
</dbReference>
<sequence>MTFRSLFKTLTTSSNSSAIVFVGAECTFSCLQLDIATSSDLIGVEARSSGLFARGREPLKNRSAVFALGERINIIKSPDTFIWNTMIRAYLNVPNPQESLSLFFQMRLRWVHTHVVKLGFASDLFVQTALIEMYVKLGTVDVAKNILDEMDQPDMVSFNVLLAECDRIGKVNLARQLFDKMPARDLVSWNTMIHGFATCSDVGTARQLIDMNSERDLSANVRLDRVTMVSVLSACGDLGALGMGKIVHEYRDRSKVEIDVKLGLSQ</sequence>
<dbReference type="Proteomes" id="UP000631114">
    <property type="component" value="Unassembled WGS sequence"/>
</dbReference>
<evidence type="ECO:0000313" key="4">
    <source>
        <dbReference type="EMBL" id="KAF9619685.1"/>
    </source>
</evidence>
<evidence type="ECO:0000256" key="2">
    <source>
        <dbReference type="PROSITE-ProRule" id="PRU00708"/>
    </source>
</evidence>
<proteinExistence type="predicted"/>
<dbReference type="AlphaFoldDB" id="A0A835IIP6"/>
<feature type="repeat" description="PPR" evidence="2">
    <location>
        <begin position="154"/>
        <end position="188"/>
    </location>
</feature>
<reference evidence="4 5" key="1">
    <citation type="submission" date="2020-10" db="EMBL/GenBank/DDBJ databases">
        <title>The Coptis chinensis genome and diversification of protoberbering-type alkaloids.</title>
        <authorList>
            <person name="Wang B."/>
            <person name="Shu S."/>
            <person name="Song C."/>
            <person name="Liu Y."/>
        </authorList>
    </citation>
    <scope>NUCLEOTIDE SEQUENCE [LARGE SCALE GENOMIC DNA]</scope>
    <source>
        <strain evidence="4">HL-2020</strain>
        <tissue evidence="4">Leaf</tissue>
    </source>
</reference>